<dbReference type="InterPro" id="IPR036259">
    <property type="entry name" value="MFS_trans_sf"/>
</dbReference>
<dbReference type="EMBL" id="CP054705">
    <property type="protein sequence ID" value="QQK76206.1"/>
    <property type="molecule type" value="Genomic_DNA"/>
</dbReference>
<keyword evidence="9" id="KW-1185">Reference proteome</keyword>
<evidence type="ECO:0000256" key="4">
    <source>
        <dbReference type="ARBA" id="ARBA00022989"/>
    </source>
</evidence>
<dbReference type="SUPFAM" id="SSF103473">
    <property type="entry name" value="MFS general substrate transporter"/>
    <property type="match status" value="1"/>
</dbReference>
<evidence type="ECO:0000256" key="6">
    <source>
        <dbReference type="SAM" id="Phobius"/>
    </source>
</evidence>
<gene>
    <name evidence="8" type="ORF">HUG15_11980</name>
</gene>
<dbReference type="InterPro" id="IPR011701">
    <property type="entry name" value="MFS"/>
</dbReference>
<feature type="transmembrane region" description="Helical" evidence="6">
    <location>
        <begin position="130"/>
        <end position="153"/>
    </location>
</feature>
<feature type="transmembrane region" description="Helical" evidence="6">
    <location>
        <begin position="206"/>
        <end position="230"/>
    </location>
</feature>
<sequence>MKPIKLMLPGFLIVAATYGFARYTYGPFLAMIQNDFNLDHQMTGFIGGLPYFGYIIGTILAIWCVKRIGLKKPIIIGGMLATIGLFLVMSSFSLWLLMAGIIIGGSSGGFVWTAMPIAVTRLIDSSKQSVVIAFVNAGPALAIFLTGPLAFTFGSEWRLIWGVFSILALITLVWTYKVLPSDQLTIDRNALKGYVKKKTLLNQGKVFFAASVICGIGTGVYVTYAVNLIYDMPLSISVLSQYPQFFMSFLGLISLASVLTGLALKKVPFQTFYLLTTSTLAFSVLLLPLAFHWSILVLSAIMFGLTFFTYFALLVLWGLRRFKEQASEANGIMLLLISLGQFLAPIFTGYFLSFVSLSTIFVASGLLLATLLVLKPVAESTRKTSAMPKEHIPAHQGLND</sequence>
<organism evidence="8 9">
    <name type="scientific">Salicibibacter cibarius</name>
    <dbReference type="NCBI Taxonomy" id="2743000"/>
    <lineage>
        <taxon>Bacteria</taxon>
        <taxon>Bacillati</taxon>
        <taxon>Bacillota</taxon>
        <taxon>Bacilli</taxon>
        <taxon>Bacillales</taxon>
        <taxon>Bacillaceae</taxon>
        <taxon>Salicibibacter</taxon>
    </lineage>
</organism>
<dbReference type="Proteomes" id="UP000595823">
    <property type="component" value="Chromosome"/>
</dbReference>
<reference evidence="8 9" key="1">
    <citation type="submission" date="2020-06" db="EMBL/GenBank/DDBJ databases">
        <title>Genomic analysis of Salicibibacter sp. NKC5-3.</title>
        <authorList>
            <person name="Oh Y.J."/>
        </authorList>
    </citation>
    <scope>NUCLEOTIDE SEQUENCE [LARGE SCALE GENOMIC DNA]</scope>
    <source>
        <strain evidence="8 9">NKC5-3</strain>
    </source>
</reference>
<dbReference type="RefSeq" id="WP_200123340.1">
    <property type="nucleotide sequence ID" value="NZ_CP054705.1"/>
</dbReference>
<keyword evidence="3 6" id="KW-0812">Transmembrane</keyword>
<dbReference type="AlphaFoldDB" id="A0A7T6Z3P8"/>
<feature type="transmembrane region" description="Helical" evidence="6">
    <location>
        <begin position="74"/>
        <end position="95"/>
    </location>
</feature>
<feature type="transmembrane region" description="Helical" evidence="6">
    <location>
        <begin position="159"/>
        <end position="179"/>
    </location>
</feature>
<feature type="transmembrane region" description="Helical" evidence="6">
    <location>
        <begin position="242"/>
        <end position="264"/>
    </location>
</feature>
<name>A0A7T6Z3P8_9BACI</name>
<protein>
    <submittedName>
        <fullName evidence="8">MFS transporter</fullName>
    </submittedName>
</protein>
<dbReference type="PANTHER" id="PTHR23537:SF1">
    <property type="entry name" value="SUGAR TRANSPORTER"/>
    <property type="match status" value="1"/>
</dbReference>
<feature type="transmembrane region" description="Helical" evidence="6">
    <location>
        <begin position="297"/>
        <end position="319"/>
    </location>
</feature>
<dbReference type="Gene3D" id="1.20.1250.20">
    <property type="entry name" value="MFS general substrate transporter like domains"/>
    <property type="match status" value="1"/>
</dbReference>
<evidence type="ECO:0000256" key="5">
    <source>
        <dbReference type="ARBA" id="ARBA00023136"/>
    </source>
</evidence>
<feature type="transmembrane region" description="Helical" evidence="6">
    <location>
        <begin position="45"/>
        <end position="65"/>
    </location>
</feature>
<evidence type="ECO:0000313" key="9">
    <source>
        <dbReference type="Proteomes" id="UP000595823"/>
    </source>
</evidence>
<evidence type="ECO:0000259" key="7">
    <source>
        <dbReference type="PROSITE" id="PS50850"/>
    </source>
</evidence>
<feature type="transmembrane region" description="Helical" evidence="6">
    <location>
        <begin position="354"/>
        <end position="374"/>
    </location>
</feature>
<dbReference type="Pfam" id="PF07690">
    <property type="entry name" value="MFS_1"/>
    <property type="match status" value="1"/>
</dbReference>
<evidence type="ECO:0000256" key="2">
    <source>
        <dbReference type="ARBA" id="ARBA00022448"/>
    </source>
</evidence>
<dbReference type="InterPro" id="IPR020846">
    <property type="entry name" value="MFS_dom"/>
</dbReference>
<feature type="transmembrane region" description="Helical" evidence="6">
    <location>
        <begin position="101"/>
        <end position="123"/>
    </location>
</feature>
<comment type="subcellular location">
    <subcellularLocation>
        <location evidence="1">Cell membrane</location>
        <topology evidence="1">Multi-pass membrane protein</topology>
    </subcellularLocation>
</comment>
<evidence type="ECO:0000313" key="8">
    <source>
        <dbReference type="EMBL" id="QQK76206.1"/>
    </source>
</evidence>
<dbReference type="PANTHER" id="PTHR23537">
    <property type="match status" value="1"/>
</dbReference>
<feature type="transmembrane region" description="Helical" evidence="6">
    <location>
        <begin position="331"/>
        <end position="348"/>
    </location>
</feature>
<evidence type="ECO:0000256" key="1">
    <source>
        <dbReference type="ARBA" id="ARBA00004651"/>
    </source>
</evidence>
<feature type="transmembrane region" description="Helical" evidence="6">
    <location>
        <begin position="271"/>
        <end position="291"/>
    </location>
</feature>
<dbReference type="GO" id="GO:0022857">
    <property type="term" value="F:transmembrane transporter activity"/>
    <property type="evidence" value="ECO:0007669"/>
    <property type="project" value="InterPro"/>
</dbReference>
<keyword evidence="5 6" id="KW-0472">Membrane</keyword>
<dbReference type="GO" id="GO:0005886">
    <property type="term" value="C:plasma membrane"/>
    <property type="evidence" value="ECO:0007669"/>
    <property type="project" value="UniProtKB-SubCell"/>
</dbReference>
<accession>A0A7T6Z3P8</accession>
<keyword evidence="2" id="KW-0813">Transport</keyword>
<keyword evidence="4 6" id="KW-1133">Transmembrane helix</keyword>
<feature type="domain" description="Major facilitator superfamily (MFS) profile" evidence="7">
    <location>
        <begin position="3"/>
        <end position="382"/>
    </location>
</feature>
<dbReference type="InterPro" id="IPR010645">
    <property type="entry name" value="MFS_4"/>
</dbReference>
<dbReference type="KEGG" id="scia:HUG15_11980"/>
<proteinExistence type="predicted"/>
<evidence type="ECO:0000256" key="3">
    <source>
        <dbReference type="ARBA" id="ARBA00022692"/>
    </source>
</evidence>
<dbReference type="PROSITE" id="PS50850">
    <property type="entry name" value="MFS"/>
    <property type="match status" value="1"/>
</dbReference>